<keyword evidence="1" id="KW-0472">Membrane</keyword>
<sequence>MKSSKGLMITLSVIAVMWILHTASKNFMVDPSFSTFLSNKDIQLPNIDLWFVMIRMHIVLAIVALLTGPLGLSKRIRMKKPMLHRWNGRIYVLSILFNIIPGYYVSFYASGGFWSVTGFLVLNTCWFLTTMNGYRYIRKGQVKQHRDWVLRSFFLTFANLTIYIIVAIVHNGVGLPYGLSYTFAVWLAVILNLLLAELVIRKSSI</sequence>
<keyword evidence="1" id="KW-1133">Transmembrane helix</keyword>
<reference evidence="2 3" key="1">
    <citation type="submission" date="2023-07" db="EMBL/GenBank/DDBJ databases">
        <title>Sorghum-associated microbial communities from plants grown in Nebraska, USA.</title>
        <authorList>
            <person name="Schachtman D."/>
        </authorList>
    </citation>
    <scope>NUCLEOTIDE SEQUENCE [LARGE SCALE GENOMIC DNA]</scope>
    <source>
        <strain evidence="2 3">DS1314</strain>
    </source>
</reference>
<dbReference type="Proteomes" id="UP001233836">
    <property type="component" value="Unassembled WGS sequence"/>
</dbReference>
<evidence type="ECO:0000256" key="1">
    <source>
        <dbReference type="SAM" id="Phobius"/>
    </source>
</evidence>
<protein>
    <submittedName>
        <fullName evidence="2">Membrane protein</fullName>
    </submittedName>
</protein>
<evidence type="ECO:0000313" key="2">
    <source>
        <dbReference type="EMBL" id="MDQ0169276.1"/>
    </source>
</evidence>
<feature type="transmembrane region" description="Helical" evidence="1">
    <location>
        <begin position="148"/>
        <end position="169"/>
    </location>
</feature>
<feature type="transmembrane region" description="Helical" evidence="1">
    <location>
        <begin position="90"/>
        <end position="107"/>
    </location>
</feature>
<dbReference type="RefSeq" id="WP_307213236.1">
    <property type="nucleotide sequence ID" value="NZ_JAUSTI010000002.1"/>
</dbReference>
<accession>A0ABT9W7S8</accession>
<gene>
    <name evidence="2" type="ORF">J2T19_000716</name>
</gene>
<comment type="caution">
    <text evidence="2">The sequence shown here is derived from an EMBL/GenBank/DDBJ whole genome shotgun (WGS) entry which is preliminary data.</text>
</comment>
<feature type="transmembrane region" description="Helical" evidence="1">
    <location>
        <begin position="181"/>
        <end position="200"/>
    </location>
</feature>
<dbReference type="Pfam" id="PF10067">
    <property type="entry name" value="DUF2306"/>
    <property type="match status" value="1"/>
</dbReference>
<keyword evidence="3" id="KW-1185">Reference proteome</keyword>
<dbReference type="EMBL" id="JAUSTI010000002">
    <property type="protein sequence ID" value="MDQ0169276.1"/>
    <property type="molecule type" value="Genomic_DNA"/>
</dbReference>
<evidence type="ECO:0000313" key="3">
    <source>
        <dbReference type="Proteomes" id="UP001233836"/>
    </source>
</evidence>
<organism evidence="2 3">
    <name type="scientific">Paenibacillus tundrae</name>
    <dbReference type="NCBI Taxonomy" id="528187"/>
    <lineage>
        <taxon>Bacteria</taxon>
        <taxon>Bacillati</taxon>
        <taxon>Bacillota</taxon>
        <taxon>Bacilli</taxon>
        <taxon>Bacillales</taxon>
        <taxon>Paenibacillaceae</taxon>
        <taxon>Paenibacillus</taxon>
    </lineage>
</organism>
<keyword evidence="1" id="KW-0812">Transmembrane</keyword>
<proteinExistence type="predicted"/>
<feature type="transmembrane region" description="Helical" evidence="1">
    <location>
        <begin position="113"/>
        <end position="136"/>
    </location>
</feature>
<dbReference type="InterPro" id="IPR018750">
    <property type="entry name" value="DUF2306_membrane"/>
</dbReference>
<name>A0ABT9W7S8_9BACL</name>
<feature type="transmembrane region" description="Helical" evidence="1">
    <location>
        <begin position="49"/>
        <end position="70"/>
    </location>
</feature>